<reference evidence="1 2" key="1">
    <citation type="submission" date="2018-06" db="EMBL/GenBank/DDBJ databases">
        <title>Genomic Encyclopedia of Type Strains, Phase IV (KMG-IV): sequencing the most valuable type-strain genomes for metagenomic binning, comparative biology and taxonomic classification.</title>
        <authorList>
            <person name="Goeker M."/>
        </authorList>
    </citation>
    <scope>NUCLEOTIDE SEQUENCE [LARGE SCALE GENOMIC DNA]</scope>
    <source>
        <strain evidence="1 2">DSM 25532</strain>
    </source>
</reference>
<evidence type="ECO:0000313" key="2">
    <source>
        <dbReference type="Proteomes" id="UP000253426"/>
    </source>
</evidence>
<protein>
    <submittedName>
        <fullName evidence="1">Four helix bundle protein</fullName>
    </submittedName>
</protein>
<gene>
    <name evidence="1" type="ORF">DES53_103138</name>
</gene>
<dbReference type="InterPro" id="IPR036583">
    <property type="entry name" value="23S_rRNA_IVS_sf"/>
</dbReference>
<dbReference type="Gene3D" id="1.20.1440.60">
    <property type="entry name" value="23S rRNA-intervening sequence"/>
    <property type="match status" value="1"/>
</dbReference>
<organism evidence="1 2">
    <name type="scientific">Roseimicrobium gellanilyticum</name>
    <dbReference type="NCBI Taxonomy" id="748857"/>
    <lineage>
        <taxon>Bacteria</taxon>
        <taxon>Pseudomonadati</taxon>
        <taxon>Verrucomicrobiota</taxon>
        <taxon>Verrucomicrobiia</taxon>
        <taxon>Verrucomicrobiales</taxon>
        <taxon>Verrucomicrobiaceae</taxon>
        <taxon>Roseimicrobium</taxon>
    </lineage>
</organism>
<comment type="caution">
    <text evidence="1">The sequence shown here is derived from an EMBL/GenBank/DDBJ whole genome shotgun (WGS) entry which is preliminary data.</text>
</comment>
<dbReference type="InterPro" id="IPR012657">
    <property type="entry name" value="23S_rRNA-intervening_sequence"/>
</dbReference>
<accession>A0A366HP48</accession>
<dbReference type="AlphaFoldDB" id="A0A366HP48"/>
<dbReference type="SUPFAM" id="SSF158446">
    <property type="entry name" value="IVS-encoded protein-like"/>
    <property type="match status" value="1"/>
</dbReference>
<dbReference type="CDD" id="cd16377">
    <property type="entry name" value="23S_rRNA_IVP_like"/>
    <property type="match status" value="1"/>
</dbReference>
<evidence type="ECO:0000313" key="1">
    <source>
        <dbReference type="EMBL" id="RBP45141.1"/>
    </source>
</evidence>
<name>A0A366HP48_9BACT</name>
<dbReference type="NCBIfam" id="TIGR02436">
    <property type="entry name" value="four helix bundle protein"/>
    <property type="match status" value="1"/>
</dbReference>
<dbReference type="PANTHER" id="PTHR38471:SF2">
    <property type="entry name" value="FOUR HELIX BUNDLE PROTEIN"/>
    <property type="match status" value="1"/>
</dbReference>
<dbReference type="Proteomes" id="UP000253426">
    <property type="component" value="Unassembled WGS sequence"/>
</dbReference>
<dbReference type="EMBL" id="QNRR01000003">
    <property type="protein sequence ID" value="RBP45141.1"/>
    <property type="molecule type" value="Genomic_DNA"/>
</dbReference>
<dbReference type="PANTHER" id="PTHR38471">
    <property type="entry name" value="FOUR HELIX BUNDLE PROTEIN"/>
    <property type="match status" value="1"/>
</dbReference>
<sequence>MSDIKSYKDLIVWQKAMSLAKLVYTLSRQFPKEEQYGLSQQIRRASVSVPSNIAEGNGRGSKPDYIRFL</sequence>
<proteinExistence type="predicted"/>
<keyword evidence="2" id="KW-1185">Reference proteome</keyword>
<dbReference type="Pfam" id="PF05635">
    <property type="entry name" value="23S_rRNA_IVP"/>
    <property type="match status" value="1"/>
</dbReference>